<dbReference type="RefSeq" id="WP_092559305.1">
    <property type="nucleotide sequence ID" value="NZ_FOYZ01000002.1"/>
</dbReference>
<dbReference type="SUPFAM" id="SSF56112">
    <property type="entry name" value="Protein kinase-like (PK-like)"/>
    <property type="match status" value="1"/>
</dbReference>
<keyword evidence="3" id="KW-1185">Reference proteome</keyword>
<name>A0A1I6ICX7_9FIRM</name>
<feature type="domain" description="Aminoglycoside phosphotransferase" evidence="1">
    <location>
        <begin position="38"/>
        <end position="238"/>
    </location>
</feature>
<evidence type="ECO:0000259" key="1">
    <source>
        <dbReference type="Pfam" id="PF01636"/>
    </source>
</evidence>
<dbReference type="Pfam" id="PF01636">
    <property type="entry name" value="APH"/>
    <property type="match status" value="1"/>
</dbReference>
<gene>
    <name evidence="2" type="ORF">SAMN05661086_00696</name>
</gene>
<dbReference type="InterPro" id="IPR051678">
    <property type="entry name" value="AGP_Transferase"/>
</dbReference>
<dbReference type="OrthoDB" id="9800774at2"/>
<dbReference type="PANTHER" id="PTHR21310">
    <property type="entry name" value="AMINOGLYCOSIDE PHOSPHOTRANSFERASE-RELATED-RELATED"/>
    <property type="match status" value="1"/>
</dbReference>
<reference evidence="2 3" key="1">
    <citation type="submission" date="2016-10" db="EMBL/GenBank/DDBJ databases">
        <authorList>
            <person name="de Groot N.N."/>
        </authorList>
    </citation>
    <scope>NUCLEOTIDE SEQUENCE [LARGE SCALE GENOMIC DNA]</scope>
    <source>
        <strain evidence="2 3">743A</strain>
    </source>
</reference>
<dbReference type="Gene3D" id="3.90.1200.10">
    <property type="match status" value="1"/>
</dbReference>
<organism evidence="2 3">
    <name type="scientific">Anaeromicropila populeti</name>
    <dbReference type="NCBI Taxonomy" id="37658"/>
    <lineage>
        <taxon>Bacteria</taxon>
        <taxon>Bacillati</taxon>
        <taxon>Bacillota</taxon>
        <taxon>Clostridia</taxon>
        <taxon>Lachnospirales</taxon>
        <taxon>Lachnospiraceae</taxon>
        <taxon>Anaeromicropila</taxon>
    </lineage>
</organism>
<dbReference type="GO" id="GO:0016740">
    <property type="term" value="F:transferase activity"/>
    <property type="evidence" value="ECO:0007669"/>
    <property type="project" value="UniProtKB-KW"/>
</dbReference>
<proteinExistence type="predicted"/>
<dbReference type="AlphaFoldDB" id="A0A1I6ICX7"/>
<dbReference type="EMBL" id="FOYZ01000002">
    <property type="protein sequence ID" value="SFR64474.1"/>
    <property type="molecule type" value="Genomic_DNA"/>
</dbReference>
<sequence>MLDLEWERSIPVIDVKLEELKNIFAEYDKEISIIGFSTIPLGCRNSNFVVNTNKGKYLLRLANISGINNEMLAYELVQDKINVPRLLYYITRNGVEIFIYQYISGVSMQKHIIEYNQCDRALLEQVARAAAIIHNTAKEKTKSLSEFDLPPFKMWYQYFLENPIVRTQLDTELCERIQRLVLDKQELITEIDKYQSFIHCDFRPANMLVDENKQVFFVDWEAACMGHSLADIGQFFRYRSFFKDTHYRLFEKVYNTFAIGKLPENWVELSLFRDLVNPLQLLSSNQEATYRNSDLINIIKRTLAYWDY</sequence>
<dbReference type="InterPro" id="IPR011009">
    <property type="entry name" value="Kinase-like_dom_sf"/>
</dbReference>
<dbReference type="Proteomes" id="UP000199659">
    <property type="component" value="Unassembled WGS sequence"/>
</dbReference>
<dbReference type="Gene3D" id="3.30.200.20">
    <property type="entry name" value="Phosphorylase Kinase, domain 1"/>
    <property type="match status" value="1"/>
</dbReference>
<keyword evidence="2" id="KW-0808">Transferase</keyword>
<accession>A0A1I6ICX7</accession>
<protein>
    <submittedName>
        <fullName evidence="2">Phosphotransferase enzyme family protein</fullName>
    </submittedName>
</protein>
<evidence type="ECO:0000313" key="2">
    <source>
        <dbReference type="EMBL" id="SFR64474.1"/>
    </source>
</evidence>
<dbReference type="InterPro" id="IPR002575">
    <property type="entry name" value="Aminoglycoside_PTrfase"/>
</dbReference>
<dbReference type="STRING" id="37658.SAMN05661086_00696"/>
<evidence type="ECO:0000313" key="3">
    <source>
        <dbReference type="Proteomes" id="UP000199659"/>
    </source>
</evidence>